<feature type="region of interest" description="Disordered" evidence="1">
    <location>
        <begin position="452"/>
        <end position="474"/>
    </location>
</feature>
<dbReference type="EMBL" id="QFOT01000121">
    <property type="protein sequence ID" value="PZP54630.1"/>
    <property type="molecule type" value="Genomic_DNA"/>
</dbReference>
<dbReference type="Gene3D" id="3.30.700.10">
    <property type="entry name" value="Glycoprotein, Type 4 Pilin"/>
    <property type="match status" value="1"/>
</dbReference>
<evidence type="ECO:0008006" key="5">
    <source>
        <dbReference type="Google" id="ProtNLM"/>
    </source>
</evidence>
<dbReference type="NCBIfam" id="TIGR02532">
    <property type="entry name" value="IV_pilin_GFxxxE"/>
    <property type="match status" value="1"/>
</dbReference>
<evidence type="ECO:0000313" key="3">
    <source>
        <dbReference type="EMBL" id="PZP54630.1"/>
    </source>
</evidence>
<name>A0A2W5FLE8_9BACT</name>
<keyword evidence="2" id="KW-0472">Membrane</keyword>
<dbReference type="PROSITE" id="PS00409">
    <property type="entry name" value="PROKAR_NTER_METHYL"/>
    <property type="match status" value="1"/>
</dbReference>
<comment type="caution">
    <text evidence="3">The sequence shown here is derived from an EMBL/GenBank/DDBJ whole genome shotgun (WGS) entry which is preliminary data.</text>
</comment>
<sequence length="593" mass="64130">MYGWSRCERFSWRGTTMQLKSFNHKNSQSGFTLLELSIVVVISVLLTMAIIKFSEGYQEQIKHEETKRSITNANTAVAKFYELAGRYPCPADKSLNPGDAQYGKENCSLPSIPGARDIDSSGSTTDEQVLVGVFPTYATVTPETGSPYEVTLAELIDDNEALNPNITDAWGNVPLYAVTKVLTVPYDDEHPTTTFDTYRGAIAIVDENGRDTGGTKQDAHFVIISTGPDAMGSKSLSSGYNESCSDGSYSLQKSNCDLADSTFVSGLRSTGSDEARYFDDYVAFASTMPMTLWSKDSSNGVSTVTKGNVGIGTSAPKDKVQIGDDPENSGNGSTLLVDRLTYSEQLCDVADASKCISPQSLVGLSCPDHLYMKSISMSNGALTPLCVELNLTQNVTCPNGYVRGIDTDEGVKCIDKLPIKLESTWVTAANEKSESVMEEECRAIGTEGWTTTAISDNNDDPVHSLSEKNSDSSAGRMQLCMRTTDPKVILTAQWVSGTCPSDTKDTGLRDNADDKHNLNEKAAASNNMKFCLGVSGRGVVLQTRWVSHNKRYPACGSDEISVINAKNNAKNLNDATLEDNNSYETLCAKLVLP</sequence>
<protein>
    <recommendedName>
        <fullName evidence="5">Prepilin-type N-terminal cleavage/methylation domain-containing protein</fullName>
    </recommendedName>
</protein>
<reference evidence="3 4" key="1">
    <citation type="submission" date="2017-08" db="EMBL/GenBank/DDBJ databases">
        <title>Infants hospitalized years apart are colonized by the same room-sourced microbial strains.</title>
        <authorList>
            <person name="Brooks B."/>
            <person name="Olm M.R."/>
            <person name="Firek B.A."/>
            <person name="Baker R."/>
            <person name="Thomas B.C."/>
            <person name="Morowitz M.J."/>
            <person name="Banfield J.F."/>
        </authorList>
    </citation>
    <scope>NUCLEOTIDE SEQUENCE [LARGE SCALE GENOMIC DNA]</scope>
    <source>
        <strain evidence="3">S2_006_000_R2_64</strain>
    </source>
</reference>
<evidence type="ECO:0000256" key="2">
    <source>
        <dbReference type="SAM" id="Phobius"/>
    </source>
</evidence>
<gene>
    <name evidence="3" type="ORF">DI586_09305</name>
</gene>
<keyword evidence="2" id="KW-0812">Transmembrane</keyword>
<dbReference type="AlphaFoldDB" id="A0A2W5FLE8"/>
<dbReference type="Pfam" id="PF07963">
    <property type="entry name" value="N_methyl"/>
    <property type="match status" value="1"/>
</dbReference>
<keyword evidence="2" id="KW-1133">Transmembrane helix</keyword>
<evidence type="ECO:0000313" key="4">
    <source>
        <dbReference type="Proteomes" id="UP000249739"/>
    </source>
</evidence>
<dbReference type="Proteomes" id="UP000249739">
    <property type="component" value="Unassembled WGS sequence"/>
</dbReference>
<dbReference type="InterPro" id="IPR012902">
    <property type="entry name" value="N_methyl_site"/>
</dbReference>
<feature type="transmembrane region" description="Helical" evidence="2">
    <location>
        <begin position="30"/>
        <end position="51"/>
    </location>
</feature>
<proteinExistence type="predicted"/>
<feature type="compositionally biased region" description="Basic and acidic residues" evidence="1">
    <location>
        <begin position="460"/>
        <end position="470"/>
    </location>
</feature>
<accession>A0A2W5FLE8</accession>
<organism evidence="3 4">
    <name type="scientific">Micavibrio aeruginosavorus</name>
    <dbReference type="NCBI Taxonomy" id="349221"/>
    <lineage>
        <taxon>Bacteria</taxon>
        <taxon>Pseudomonadati</taxon>
        <taxon>Bdellovibrionota</taxon>
        <taxon>Bdellovibrionia</taxon>
        <taxon>Bdellovibrionales</taxon>
        <taxon>Pseudobdellovibrionaceae</taxon>
        <taxon>Micavibrio</taxon>
    </lineage>
</organism>
<evidence type="ECO:0000256" key="1">
    <source>
        <dbReference type="SAM" id="MobiDB-lite"/>
    </source>
</evidence>